<sequence length="539" mass="60818">MNIQQRLLCFLFLILSIPAWAQERPKLVVGIVVDQMRYDYLYRYYDKYSENGLKKLMTEGFNCRNNHYNYIPTYTGPGHASIYTGTSPAINGIAGNDWYDRYKDDMMYCAEDKTVSSVGSDSDAGQMSPRNLLASTITDQLRLASNKRSKVVGVSLKDRGSILPAGHMPTAAYWFDSSNGAFISSTYYMNELPGWVKKFNSRDLAKKYLSQKWKTLLPIDEYIESTADDKPYENTLSGEEKPVFPHKLKYSDTDYGIIRSTPFGNSISKDFAIAAIEGEDMGEDEITDFLALSFSSTDYVGHGFGPYSVEAQDTYLRLDRDIAELLEYLDKRIGKENVLVFLTADHGAADVPAFSQEEGIPAGVLNSKETFDALKNYLKEKLGDEDWVLHIANYQIYLDRELLAEKEISINEVFRLTRDFLLSKEGIYNVVNLQDLSTANVPSNYLDLIRNGYNPKRSGDLLVLLEPNWFQGSRKGTTHGSMFAYDTHIPLLWYGFNVPAGETTRKTHITDIAPTIAQLLYILEPNGTIGEPIGEVTGR</sequence>
<evidence type="ECO:0000256" key="2">
    <source>
        <dbReference type="ARBA" id="ARBA00022723"/>
    </source>
</evidence>
<dbReference type="Pfam" id="PF01663">
    <property type="entry name" value="Phosphodiest"/>
    <property type="match status" value="1"/>
</dbReference>
<organism evidence="7 8">
    <name type="scientific">Anseongella ginsenosidimutans</name>
    <dbReference type="NCBI Taxonomy" id="496056"/>
    <lineage>
        <taxon>Bacteria</taxon>
        <taxon>Pseudomonadati</taxon>
        <taxon>Bacteroidota</taxon>
        <taxon>Sphingobacteriia</taxon>
        <taxon>Sphingobacteriales</taxon>
        <taxon>Sphingobacteriaceae</taxon>
        <taxon>Anseongella</taxon>
    </lineage>
</organism>
<dbReference type="AlphaFoldDB" id="A0A4R3KU95"/>
<dbReference type="Proteomes" id="UP000295807">
    <property type="component" value="Unassembled WGS sequence"/>
</dbReference>
<dbReference type="InterPro" id="IPR002591">
    <property type="entry name" value="Phosphodiest/P_Trfase"/>
</dbReference>
<dbReference type="Gene3D" id="3.30.1360.150">
    <property type="match status" value="1"/>
</dbReference>
<dbReference type="PANTHER" id="PTHR10151">
    <property type="entry name" value="ECTONUCLEOTIDE PYROPHOSPHATASE/PHOSPHODIESTERASE"/>
    <property type="match status" value="1"/>
</dbReference>
<dbReference type="RefSeq" id="WP_132128452.1">
    <property type="nucleotide sequence ID" value="NZ_CP042432.1"/>
</dbReference>
<evidence type="ECO:0000256" key="3">
    <source>
        <dbReference type="ARBA" id="ARBA00022729"/>
    </source>
</evidence>
<accession>A0A4R3KU95</accession>
<protein>
    <submittedName>
        <fullName evidence="7">Type I phosphodiesterase/nucleotide pyrophosphatase</fullName>
    </submittedName>
</protein>
<dbReference type="Gene3D" id="3.40.720.10">
    <property type="entry name" value="Alkaline Phosphatase, subunit A"/>
    <property type="match status" value="1"/>
</dbReference>
<proteinExistence type="predicted"/>
<feature type="signal peptide" evidence="6">
    <location>
        <begin position="1"/>
        <end position="21"/>
    </location>
</feature>
<dbReference type="InterPro" id="IPR017850">
    <property type="entry name" value="Alkaline_phosphatase_core_sf"/>
</dbReference>
<dbReference type="GO" id="GO:0046872">
    <property type="term" value="F:metal ion binding"/>
    <property type="evidence" value="ECO:0007669"/>
    <property type="project" value="UniProtKB-KW"/>
</dbReference>
<gene>
    <name evidence="7" type="ORF">EDD80_10387</name>
</gene>
<evidence type="ECO:0000313" key="8">
    <source>
        <dbReference type="Proteomes" id="UP000295807"/>
    </source>
</evidence>
<keyword evidence="2" id="KW-0479">Metal-binding</keyword>
<evidence type="ECO:0000256" key="6">
    <source>
        <dbReference type="SAM" id="SignalP"/>
    </source>
</evidence>
<keyword evidence="8" id="KW-1185">Reference proteome</keyword>
<dbReference type="PIRSF" id="PIRSF031924">
    <property type="entry name" value="Pi-irrepressible_AP"/>
    <property type="match status" value="1"/>
</dbReference>
<feature type="chain" id="PRO_5020544711" evidence="6">
    <location>
        <begin position="22"/>
        <end position="539"/>
    </location>
</feature>
<feature type="binding site" evidence="5">
    <location>
        <position position="96"/>
    </location>
    <ligand>
        <name>substrate</name>
    </ligand>
</feature>
<dbReference type="OrthoDB" id="9766127at2"/>
<feature type="active site" description="Phosphothreonine intermediate" evidence="4">
    <location>
        <position position="75"/>
    </location>
</feature>
<comment type="caution">
    <text evidence="7">The sequence shown here is derived from an EMBL/GenBank/DDBJ whole genome shotgun (WGS) entry which is preliminary data.</text>
</comment>
<dbReference type="SUPFAM" id="SSF53649">
    <property type="entry name" value="Alkaline phosphatase-like"/>
    <property type="match status" value="1"/>
</dbReference>
<evidence type="ECO:0000256" key="1">
    <source>
        <dbReference type="ARBA" id="ARBA00022553"/>
    </source>
</evidence>
<name>A0A4R3KU95_9SPHI</name>
<dbReference type="InterPro" id="IPR026263">
    <property type="entry name" value="Alkaline_phosphatase_prok"/>
</dbReference>
<dbReference type="PANTHER" id="PTHR10151:SF120">
    <property type="entry name" value="BIS(5'-ADENOSYL)-TRIPHOSPHATASE"/>
    <property type="match status" value="1"/>
</dbReference>
<dbReference type="CDD" id="cd16016">
    <property type="entry name" value="AP-SPAP"/>
    <property type="match status" value="1"/>
</dbReference>
<evidence type="ECO:0000256" key="4">
    <source>
        <dbReference type="PIRSR" id="PIRSR031924-50"/>
    </source>
</evidence>
<feature type="binding site" evidence="5">
    <location>
        <begin position="157"/>
        <end position="159"/>
    </location>
    <ligand>
        <name>substrate</name>
    </ligand>
</feature>
<keyword evidence="3 6" id="KW-0732">Signal</keyword>
<dbReference type="EMBL" id="SMAD01000003">
    <property type="protein sequence ID" value="TCS88225.1"/>
    <property type="molecule type" value="Genomic_DNA"/>
</dbReference>
<reference evidence="7 8" key="1">
    <citation type="submission" date="2019-03" db="EMBL/GenBank/DDBJ databases">
        <title>Genomic Encyclopedia of Type Strains, Phase IV (KMG-IV): sequencing the most valuable type-strain genomes for metagenomic binning, comparative biology and taxonomic classification.</title>
        <authorList>
            <person name="Goeker M."/>
        </authorList>
    </citation>
    <scope>NUCLEOTIDE SEQUENCE [LARGE SCALE GENOMIC DNA]</scope>
    <source>
        <strain evidence="7 8">DSM 21100</strain>
    </source>
</reference>
<dbReference type="GO" id="GO:0004035">
    <property type="term" value="F:alkaline phosphatase activity"/>
    <property type="evidence" value="ECO:0007669"/>
    <property type="project" value="InterPro"/>
</dbReference>
<evidence type="ECO:0000256" key="5">
    <source>
        <dbReference type="PIRSR" id="PIRSR031924-51"/>
    </source>
</evidence>
<keyword evidence="1 4" id="KW-0597">Phosphoprotein</keyword>
<dbReference type="NCBIfam" id="NF042991">
    <property type="entry name" value="alk_phos_PafA"/>
    <property type="match status" value="1"/>
</dbReference>
<evidence type="ECO:0000313" key="7">
    <source>
        <dbReference type="EMBL" id="TCS88225.1"/>
    </source>
</evidence>